<accession>A0ABW2AFD4</accession>
<feature type="transmembrane region" description="Helical" evidence="7">
    <location>
        <begin position="156"/>
        <end position="176"/>
    </location>
</feature>
<keyword evidence="10" id="KW-1185">Reference proteome</keyword>
<dbReference type="Pfam" id="PF12911">
    <property type="entry name" value="OppC_N"/>
    <property type="match status" value="1"/>
</dbReference>
<feature type="transmembrane region" description="Helical" evidence="7">
    <location>
        <begin position="50"/>
        <end position="72"/>
    </location>
</feature>
<keyword evidence="6 7" id="KW-0472">Membrane</keyword>
<dbReference type="PROSITE" id="PS50928">
    <property type="entry name" value="ABC_TM1"/>
    <property type="match status" value="1"/>
</dbReference>
<evidence type="ECO:0000256" key="1">
    <source>
        <dbReference type="ARBA" id="ARBA00004651"/>
    </source>
</evidence>
<name>A0ABW2AFD4_9MICO</name>
<dbReference type="PANTHER" id="PTHR43386:SF6">
    <property type="entry name" value="ABC TRANSPORTER PERMEASE PROTEIN"/>
    <property type="match status" value="1"/>
</dbReference>
<dbReference type="PANTHER" id="PTHR43386">
    <property type="entry name" value="OLIGOPEPTIDE TRANSPORT SYSTEM PERMEASE PROTEIN APPC"/>
    <property type="match status" value="1"/>
</dbReference>
<dbReference type="InterPro" id="IPR025966">
    <property type="entry name" value="OppC_N"/>
</dbReference>
<evidence type="ECO:0000313" key="10">
    <source>
        <dbReference type="Proteomes" id="UP001596298"/>
    </source>
</evidence>
<feature type="transmembrane region" description="Helical" evidence="7">
    <location>
        <begin position="239"/>
        <end position="262"/>
    </location>
</feature>
<comment type="similarity">
    <text evidence="7">Belongs to the binding-protein-dependent transport system permease family.</text>
</comment>
<dbReference type="SUPFAM" id="SSF161098">
    <property type="entry name" value="MetI-like"/>
    <property type="match status" value="1"/>
</dbReference>
<gene>
    <name evidence="9" type="ORF">ACFQDH_09605</name>
</gene>
<dbReference type="Gene3D" id="1.10.3720.10">
    <property type="entry name" value="MetI-like"/>
    <property type="match status" value="1"/>
</dbReference>
<evidence type="ECO:0000256" key="5">
    <source>
        <dbReference type="ARBA" id="ARBA00022989"/>
    </source>
</evidence>
<feature type="transmembrane region" description="Helical" evidence="7">
    <location>
        <begin position="121"/>
        <end position="149"/>
    </location>
</feature>
<dbReference type="InterPro" id="IPR050366">
    <property type="entry name" value="BP-dependent_transpt_permease"/>
</dbReference>
<evidence type="ECO:0000256" key="6">
    <source>
        <dbReference type="ARBA" id="ARBA00023136"/>
    </source>
</evidence>
<reference evidence="10" key="1">
    <citation type="journal article" date="2019" name="Int. J. Syst. Evol. Microbiol.">
        <title>The Global Catalogue of Microorganisms (GCM) 10K type strain sequencing project: providing services to taxonomists for standard genome sequencing and annotation.</title>
        <authorList>
            <consortium name="The Broad Institute Genomics Platform"/>
            <consortium name="The Broad Institute Genome Sequencing Center for Infectious Disease"/>
            <person name="Wu L."/>
            <person name="Ma J."/>
        </authorList>
    </citation>
    <scope>NUCLEOTIDE SEQUENCE [LARGE SCALE GENOMIC DNA]</scope>
    <source>
        <strain evidence="10">CCUG 58127</strain>
    </source>
</reference>
<sequence>MNPMQRKKDRIDALAATAGDADIPDAGHVSESGGLSLIGSAWLRLRRNPVFLLGAAVTVLFILLAIFAPLLAPHNGTTKYLIGQVTPATPIPPSQSGFPLGGDDQGRDFLSRLILGSRQTLIVGVLATLAGLAGGLVLGTIAGSLGGWIDSVVMRIVDVMLSLPSLVLALAVATLFGSPSQWTLIIAISIVQVPIFARLLRGSMLSQRSSDHVLAARALGVKRSAITFRHMLPNSLGPVLVQATLVLATAIIEAAALSFLGLGNPDDSSPEWGQMLGKAQTLFDISPHVAFWPAGCIVVVAFGFTLMGESLREALDPRNRR</sequence>
<evidence type="ECO:0000313" key="9">
    <source>
        <dbReference type="EMBL" id="MFC6705516.1"/>
    </source>
</evidence>
<evidence type="ECO:0000256" key="4">
    <source>
        <dbReference type="ARBA" id="ARBA00022692"/>
    </source>
</evidence>
<comment type="subcellular location">
    <subcellularLocation>
        <location evidence="1 7">Cell membrane</location>
        <topology evidence="1 7">Multi-pass membrane protein</topology>
    </subcellularLocation>
</comment>
<keyword evidence="5 7" id="KW-1133">Transmembrane helix</keyword>
<proteinExistence type="inferred from homology"/>
<feature type="domain" description="ABC transmembrane type-1" evidence="8">
    <location>
        <begin position="117"/>
        <end position="308"/>
    </location>
</feature>
<evidence type="ECO:0000256" key="7">
    <source>
        <dbReference type="RuleBase" id="RU363032"/>
    </source>
</evidence>
<keyword evidence="3" id="KW-1003">Cell membrane</keyword>
<dbReference type="RefSeq" id="WP_382400722.1">
    <property type="nucleotide sequence ID" value="NZ_JBHSWH010000001.1"/>
</dbReference>
<dbReference type="CDD" id="cd06261">
    <property type="entry name" value="TM_PBP2"/>
    <property type="match status" value="1"/>
</dbReference>
<dbReference type="InterPro" id="IPR035906">
    <property type="entry name" value="MetI-like_sf"/>
</dbReference>
<dbReference type="EMBL" id="JBHSWH010000001">
    <property type="protein sequence ID" value="MFC6705516.1"/>
    <property type="molecule type" value="Genomic_DNA"/>
</dbReference>
<organism evidence="9 10">
    <name type="scientific">Flexivirga alba</name>
    <dbReference type="NCBI Taxonomy" id="702742"/>
    <lineage>
        <taxon>Bacteria</taxon>
        <taxon>Bacillati</taxon>
        <taxon>Actinomycetota</taxon>
        <taxon>Actinomycetes</taxon>
        <taxon>Micrococcales</taxon>
        <taxon>Dermacoccaceae</taxon>
        <taxon>Flexivirga</taxon>
    </lineage>
</organism>
<comment type="caution">
    <text evidence="9">The sequence shown here is derived from an EMBL/GenBank/DDBJ whole genome shotgun (WGS) entry which is preliminary data.</text>
</comment>
<dbReference type="InterPro" id="IPR000515">
    <property type="entry name" value="MetI-like"/>
</dbReference>
<dbReference type="Proteomes" id="UP001596298">
    <property type="component" value="Unassembled WGS sequence"/>
</dbReference>
<evidence type="ECO:0000256" key="3">
    <source>
        <dbReference type="ARBA" id="ARBA00022475"/>
    </source>
</evidence>
<keyword evidence="4 7" id="KW-0812">Transmembrane</keyword>
<dbReference type="Pfam" id="PF00528">
    <property type="entry name" value="BPD_transp_1"/>
    <property type="match status" value="1"/>
</dbReference>
<feature type="transmembrane region" description="Helical" evidence="7">
    <location>
        <begin position="182"/>
        <end position="200"/>
    </location>
</feature>
<keyword evidence="2 7" id="KW-0813">Transport</keyword>
<feature type="transmembrane region" description="Helical" evidence="7">
    <location>
        <begin position="290"/>
        <end position="311"/>
    </location>
</feature>
<protein>
    <submittedName>
        <fullName evidence="9">ABC transporter permease</fullName>
    </submittedName>
</protein>
<evidence type="ECO:0000259" key="8">
    <source>
        <dbReference type="PROSITE" id="PS50928"/>
    </source>
</evidence>
<evidence type="ECO:0000256" key="2">
    <source>
        <dbReference type="ARBA" id="ARBA00022448"/>
    </source>
</evidence>